<gene>
    <name evidence="3" type="ORF">EHS13_25650</name>
</gene>
<feature type="signal peptide" evidence="1">
    <location>
        <begin position="1"/>
        <end position="26"/>
    </location>
</feature>
<evidence type="ECO:0000313" key="4">
    <source>
        <dbReference type="Proteomes" id="UP000426246"/>
    </source>
</evidence>
<dbReference type="EMBL" id="CP034235">
    <property type="protein sequence ID" value="QGQ98036.1"/>
    <property type="molecule type" value="Genomic_DNA"/>
</dbReference>
<name>A0A6B8RRM1_9BACL</name>
<dbReference type="InterPro" id="IPR032599">
    <property type="entry name" value="YcdB/YcdC_rep_domain"/>
</dbReference>
<sequence length="806" mass="88170">MKLLKPISVISLTTALLLSTVSPILAAGGAALPKPSINSGPQAINSNSTPSVTDSTYADEAKISKEKAIELAKLYVEIPSSYVLQNISFNSNSYSNGSSLWNLQYGKKTDDKYYGSISVGIDSDSGKLMNYYYNDENPANKPAYPPKVNLKTAKELATELLKKFNPNELSHLQYNDNFEKLFKAPLNGDVRYSIQFDRIENNIPYPNNYVTFTLDGNGKLVSYDQNWSNKVTFADASKAISVEQATYAFQTNSTVALTYISPWNQTAPKKTNPYLSYSLITNSVDALTSKVTNQYGSTISLNTTPLTEQPLADKPTGNLNLTKDQAIKLATGYIHLPANAELENAFYQESVAPDEGVSNDAVASSKRVIIGGGGGTGISIWNLSWQVAAEKGKDPDYISAGINSKTGELLSYYRNQKQPIPIDDSTTTPAATKINLDKAKAAAIDFIKKVVPQYTNELAIDEQNLANLTDELMKTAPAININFRRVVQGILTESESINVGVDTDTGEINSFWSNLSTLEYPTTKPMVLSEADAITKLLSQYNIELTYSIPYDPNPVNPPSPEVEATQEAKPYYILTPKYPDQFIFLDAVSGEWKKRDTGEITTLEKAIVTDIEGHWGQNEIQLMIDYSALDVKDGKVLPDQAITRGEMIKMLVISMNGGSGFGGREYTNRVSSFKDVSNDSTYFPYIESAVDSNIIDANTSATFNPNGTISRDEIAQLIVRALGYDKLAEYSDIFKLDLKDAAKINHKGQVAIVVGLGILTATNGSFMPAQEVTRAQAAIAFSRYLQKRSILQDVPLSMNVGIAKG</sequence>
<dbReference type="KEGG" id="ppsc:EHS13_25650"/>
<evidence type="ECO:0000313" key="3">
    <source>
        <dbReference type="EMBL" id="QGQ98036.1"/>
    </source>
</evidence>
<dbReference type="Pfam" id="PF16244">
    <property type="entry name" value="DUF4901"/>
    <property type="match status" value="2"/>
</dbReference>
<accession>A0A6B8RRM1</accession>
<dbReference type="AlphaFoldDB" id="A0A6B8RRM1"/>
<feature type="domain" description="SLH" evidence="2">
    <location>
        <begin position="670"/>
        <end position="733"/>
    </location>
</feature>
<keyword evidence="4" id="KW-1185">Reference proteome</keyword>
<reference evidence="4" key="1">
    <citation type="submission" date="2018-11" db="EMBL/GenBank/DDBJ databases">
        <title>Complete genome sequence of Paenibacillus sp. ML311-T8.</title>
        <authorList>
            <person name="Nam Y.-D."/>
            <person name="Kang J."/>
            <person name="Chung W.-H."/>
            <person name="Park Y.S."/>
        </authorList>
    </citation>
    <scope>NUCLEOTIDE SEQUENCE [LARGE SCALE GENOMIC DNA]</scope>
    <source>
        <strain evidence="4">ML311-T8</strain>
    </source>
</reference>
<evidence type="ECO:0000259" key="2">
    <source>
        <dbReference type="PROSITE" id="PS51272"/>
    </source>
</evidence>
<feature type="domain" description="SLH" evidence="2">
    <location>
        <begin position="734"/>
        <end position="796"/>
    </location>
</feature>
<dbReference type="Proteomes" id="UP000426246">
    <property type="component" value="Chromosome"/>
</dbReference>
<dbReference type="InterPro" id="IPR001119">
    <property type="entry name" value="SLH_dom"/>
</dbReference>
<dbReference type="Pfam" id="PF00395">
    <property type="entry name" value="SLH"/>
    <property type="match status" value="2"/>
</dbReference>
<dbReference type="OrthoDB" id="2473368at2"/>
<organism evidence="3 4">
    <name type="scientific">Paenibacillus psychroresistens</name>
    <dbReference type="NCBI Taxonomy" id="1778678"/>
    <lineage>
        <taxon>Bacteria</taxon>
        <taxon>Bacillati</taxon>
        <taxon>Bacillota</taxon>
        <taxon>Bacilli</taxon>
        <taxon>Bacillales</taxon>
        <taxon>Paenibacillaceae</taxon>
        <taxon>Paenibacillus</taxon>
    </lineage>
</organism>
<evidence type="ECO:0000256" key="1">
    <source>
        <dbReference type="SAM" id="SignalP"/>
    </source>
</evidence>
<keyword evidence="1" id="KW-0732">Signal</keyword>
<proteinExistence type="predicted"/>
<dbReference type="PROSITE" id="PS51272">
    <property type="entry name" value="SLH"/>
    <property type="match status" value="2"/>
</dbReference>
<dbReference type="RefSeq" id="WP_155703129.1">
    <property type="nucleotide sequence ID" value="NZ_CP034235.1"/>
</dbReference>
<feature type="chain" id="PRO_5025564733" evidence="1">
    <location>
        <begin position="27"/>
        <end position="806"/>
    </location>
</feature>
<protein>
    <submittedName>
        <fullName evidence="3">S-layer homology domain-containing protein</fullName>
    </submittedName>
</protein>